<dbReference type="SUPFAM" id="SSF109604">
    <property type="entry name" value="HD-domain/PDEase-like"/>
    <property type="match status" value="1"/>
</dbReference>
<evidence type="ECO:0000259" key="1">
    <source>
        <dbReference type="Pfam" id="PF02541"/>
    </source>
</evidence>
<dbReference type="Gene3D" id="3.30.420.150">
    <property type="entry name" value="Exopolyphosphatase. Domain 2"/>
    <property type="match status" value="1"/>
</dbReference>
<dbReference type="AlphaFoldDB" id="A0A162JXV0"/>
<reference evidence="3 4" key="1">
    <citation type="submission" date="2015-12" db="EMBL/GenBank/DDBJ databases">
        <title>Genome sequence of Tistrella mobilis MCCC 1A02139.</title>
        <authorList>
            <person name="Lu L."/>
            <person name="Lai Q."/>
            <person name="Shao Z."/>
            <person name="Qian P."/>
        </authorList>
    </citation>
    <scope>NUCLEOTIDE SEQUENCE [LARGE SCALE GENOMIC DNA]</scope>
    <source>
        <strain evidence="3 4">MCCC 1A02139</strain>
    </source>
</reference>
<dbReference type="InterPro" id="IPR003695">
    <property type="entry name" value="Ppx_GppA_N"/>
</dbReference>
<dbReference type="Gene3D" id="1.10.3210.10">
    <property type="entry name" value="Hypothetical protein af1432"/>
    <property type="match status" value="1"/>
</dbReference>
<dbReference type="Pfam" id="PF02541">
    <property type="entry name" value="Ppx-GppA"/>
    <property type="match status" value="1"/>
</dbReference>
<feature type="domain" description="Ppx/GppA phosphatase N-terminal" evidence="1">
    <location>
        <begin position="47"/>
        <end position="318"/>
    </location>
</feature>
<dbReference type="OrthoDB" id="3698573at2"/>
<comment type="caution">
    <text evidence="3">The sequence shown here is derived from an EMBL/GenBank/DDBJ whole genome shotgun (WGS) entry which is preliminary data.</text>
</comment>
<evidence type="ECO:0000313" key="4">
    <source>
        <dbReference type="Proteomes" id="UP000075787"/>
    </source>
</evidence>
<evidence type="ECO:0000313" key="3">
    <source>
        <dbReference type="EMBL" id="KYO50079.1"/>
    </source>
</evidence>
<dbReference type="Gene3D" id="3.30.420.40">
    <property type="match status" value="1"/>
</dbReference>
<gene>
    <name evidence="3" type="ORF">AUP44_14605</name>
</gene>
<dbReference type="GeneID" id="97244111"/>
<dbReference type="CDD" id="cd24052">
    <property type="entry name" value="ASKHA_NBD_HpPPX-GppA-like"/>
    <property type="match status" value="1"/>
</dbReference>
<dbReference type="EMBL" id="LPZR01000207">
    <property type="protein sequence ID" value="KYO50079.1"/>
    <property type="molecule type" value="Genomic_DNA"/>
</dbReference>
<dbReference type="Pfam" id="PF21697">
    <property type="entry name" value="Ppx_C"/>
    <property type="match status" value="1"/>
</dbReference>
<dbReference type="SUPFAM" id="SSF53067">
    <property type="entry name" value="Actin-like ATPase domain"/>
    <property type="match status" value="2"/>
</dbReference>
<dbReference type="GO" id="GO:0016462">
    <property type="term" value="F:pyrophosphatase activity"/>
    <property type="evidence" value="ECO:0007669"/>
    <property type="project" value="TreeGrafter"/>
</dbReference>
<dbReference type="RefSeq" id="WP_062768962.1">
    <property type="nucleotide sequence ID" value="NZ_CP121045.1"/>
</dbReference>
<feature type="domain" description="Exopolyphosphatase C-terminal" evidence="2">
    <location>
        <begin position="358"/>
        <end position="504"/>
    </location>
</feature>
<dbReference type="PANTHER" id="PTHR30005">
    <property type="entry name" value="EXOPOLYPHOSPHATASE"/>
    <property type="match status" value="1"/>
</dbReference>
<dbReference type="Proteomes" id="UP000075787">
    <property type="component" value="Unassembled WGS sequence"/>
</dbReference>
<accession>A0A162JXV0</accession>
<evidence type="ECO:0000259" key="2">
    <source>
        <dbReference type="Pfam" id="PF21697"/>
    </source>
</evidence>
<name>A0A162JXV0_9PROT</name>
<organism evidence="3 4">
    <name type="scientific">Tistrella mobilis</name>
    <dbReference type="NCBI Taxonomy" id="171437"/>
    <lineage>
        <taxon>Bacteria</taxon>
        <taxon>Pseudomonadati</taxon>
        <taxon>Pseudomonadota</taxon>
        <taxon>Alphaproteobacteria</taxon>
        <taxon>Geminicoccales</taxon>
        <taxon>Geminicoccaceae</taxon>
        <taxon>Tistrella</taxon>
    </lineage>
</organism>
<dbReference type="InterPro" id="IPR043129">
    <property type="entry name" value="ATPase_NBD"/>
</dbReference>
<dbReference type="InterPro" id="IPR050273">
    <property type="entry name" value="GppA/Ppx_hydrolase"/>
</dbReference>
<protein>
    <submittedName>
        <fullName evidence="3">Uncharacterized protein</fullName>
    </submittedName>
</protein>
<dbReference type="InterPro" id="IPR048951">
    <property type="entry name" value="Ppx_C"/>
</dbReference>
<proteinExistence type="predicted"/>
<sequence>MSERVFPTTAGTDAAPDLRLPGNGPRRLGVIDIGSNSLRLVIFDGLKRMPQPIFNEKALCALGAGVADTGRLDPERADAAALALRRFAAIGRELAGDAIIAVATAAVRDAADGPAFIQRVERECGIPIRIVTGVEEATLSALGVLSSEPEADGLVADLGGGSLELVRVEQGAVGRQITLPVGALRLAARGSDARAWTEAVEKALDDAPWAAEAAARGLYLVGGGWRAIARVHIAETRHPIAAIHRYTLDMTQTLALADKVMGMKPADLARLKAAPARRLATLPHAAAALAGLVRRVKPSEVVFSTYGLREGVLYENLPAALRAADPLMAACRDIADQHSGFGAYGDRVHDWIAPLFAGETPNDLRLRHAACLLSEIAVAAHPDRRADHAIEEILTMPFLPLRHRERAFLALAVYARYAGNITGLHARPARDLLDQPAQARARLIGLALRLGDTFSGCAPALLDRGELELTPQALTLRARPGGRDLMGEVVERRLEAVAKVMRRRWRMTAEAA</sequence>
<dbReference type="PANTHER" id="PTHR30005:SF0">
    <property type="entry name" value="RETROGRADE REGULATION PROTEIN 2"/>
    <property type="match status" value="1"/>
</dbReference>